<evidence type="ECO:0000313" key="15">
    <source>
        <dbReference type="Proteomes" id="UP000266861"/>
    </source>
</evidence>
<keyword evidence="6 12" id="KW-0812">Transmembrane</keyword>
<feature type="chain" id="PRO_5017470261" description="Mannosyltransferase" evidence="13">
    <location>
        <begin position="20"/>
        <end position="485"/>
    </location>
</feature>
<evidence type="ECO:0000256" key="9">
    <source>
        <dbReference type="ARBA" id="ARBA00023136"/>
    </source>
</evidence>
<evidence type="ECO:0000256" key="5">
    <source>
        <dbReference type="ARBA" id="ARBA00022679"/>
    </source>
</evidence>
<evidence type="ECO:0000256" key="3">
    <source>
        <dbReference type="ARBA" id="ARBA00007063"/>
    </source>
</evidence>
<comment type="subcellular location">
    <subcellularLocation>
        <location evidence="1 12">Endoplasmic reticulum membrane</location>
        <topology evidence="1 12">Multi-pass membrane protein</topology>
    </subcellularLocation>
</comment>
<evidence type="ECO:0000256" key="12">
    <source>
        <dbReference type="RuleBase" id="RU363075"/>
    </source>
</evidence>
<comment type="caution">
    <text evidence="14">The sequence shown here is derived from an EMBL/GenBank/DDBJ whole genome shotgun (WGS) entry which is preliminary data.</text>
</comment>
<dbReference type="Pfam" id="PF03901">
    <property type="entry name" value="Glyco_transf_22"/>
    <property type="match status" value="1"/>
</dbReference>
<feature type="signal peptide" evidence="13">
    <location>
        <begin position="1"/>
        <end position="19"/>
    </location>
</feature>
<keyword evidence="15" id="KW-1185">Reference proteome</keyword>
<feature type="transmembrane region" description="Helical" evidence="12">
    <location>
        <begin position="315"/>
        <end position="336"/>
    </location>
</feature>
<keyword evidence="13" id="KW-0732">Signal</keyword>
<comment type="similarity">
    <text evidence="3 12">Belongs to the glycosyltransferase 22 family.</text>
</comment>
<evidence type="ECO:0000256" key="1">
    <source>
        <dbReference type="ARBA" id="ARBA00004477"/>
    </source>
</evidence>
<evidence type="ECO:0000256" key="7">
    <source>
        <dbReference type="ARBA" id="ARBA00022824"/>
    </source>
</evidence>
<accession>A0A397H9H7</accession>
<feature type="transmembrane region" description="Helical" evidence="12">
    <location>
        <begin position="289"/>
        <end position="308"/>
    </location>
</feature>
<keyword evidence="9 12" id="KW-0472">Membrane</keyword>
<dbReference type="GO" id="GO:0052917">
    <property type="term" value="F:dol-P-Man:Man(7)GlcNAc(2)-PP-Dol alpha-1,6-mannosyltransferase activity"/>
    <property type="evidence" value="ECO:0007669"/>
    <property type="project" value="UniProtKB-EC"/>
</dbReference>
<keyword evidence="8 12" id="KW-1133">Transmembrane helix</keyword>
<dbReference type="AlphaFoldDB" id="A0A397H9H7"/>
<comment type="function">
    <text evidence="10">Mannosyltransferase that operates in the biosynthetic pathway of dolichol-linked oligosaccharides, the glycan precursors employed in protein asparagine (N)-glycosylation. The assembly of dolichol-linked oligosaccharides begins on the cytosolic side of the endoplasmic reticulum membrane and finishes in its lumen. The sequential addition of sugars to dolichol pyrophosphate produces dolichol-linked oligosaccharides containing fourteen sugars, including two GlcNAcs, nine mannoses and three glucoses. Once assembled, the oligosaccharide is transferred from the lipid to nascent proteins by oligosaccharyltransferases. In the lumen of the endoplasmic reticulum, adds the eighth mannose residue in an alpha-1,6 linkage onto Man(7)GlcNAc(2)-PP-dolichol to produce Man(8)GlcNAc(2)-PP-dolichol.</text>
</comment>
<reference evidence="14 15" key="1">
    <citation type="submission" date="2018-08" db="EMBL/GenBank/DDBJ databases">
        <title>Genome and evolution of the arbuscular mycorrhizal fungus Diversispora epigaea (formerly Glomus versiforme) and its bacterial endosymbionts.</title>
        <authorList>
            <person name="Sun X."/>
            <person name="Fei Z."/>
            <person name="Harrison M."/>
        </authorList>
    </citation>
    <scope>NUCLEOTIDE SEQUENCE [LARGE SCALE GENOMIC DNA]</scope>
    <source>
        <strain evidence="14 15">IT104</strain>
    </source>
</reference>
<name>A0A397H9H7_9GLOM</name>
<feature type="transmembrane region" description="Helical" evidence="12">
    <location>
        <begin position="243"/>
        <end position="261"/>
    </location>
</feature>
<protein>
    <recommendedName>
        <fullName evidence="12">Mannosyltransferase</fullName>
        <ecNumber evidence="12">2.4.1.-</ecNumber>
    </recommendedName>
</protein>
<feature type="transmembrane region" description="Helical" evidence="12">
    <location>
        <begin position="122"/>
        <end position="141"/>
    </location>
</feature>
<dbReference type="GO" id="GO:0005789">
    <property type="term" value="C:endoplasmic reticulum membrane"/>
    <property type="evidence" value="ECO:0007669"/>
    <property type="project" value="UniProtKB-SubCell"/>
</dbReference>
<dbReference type="Proteomes" id="UP000266861">
    <property type="component" value="Unassembled WGS sequence"/>
</dbReference>
<evidence type="ECO:0000256" key="8">
    <source>
        <dbReference type="ARBA" id="ARBA00022989"/>
    </source>
</evidence>
<evidence type="ECO:0000256" key="11">
    <source>
        <dbReference type="ARBA" id="ARBA00048899"/>
    </source>
</evidence>
<dbReference type="UniPathway" id="UPA00378"/>
<keyword evidence="4 12" id="KW-0328">Glycosyltransferase</keyword>
<feature type="transmembrane region" description="Helical" evidence="12">
    <location>
        <begin position="268"/>
        <end position="283"/>
    </location>
</feature>
<sequence length="485" mass="56627">MDKYDFLLCLLITAHIVLCPFTKVEESFNLQAIHDLMEYGIGLDSLKKFDHFEFPGVVPRTFVGPLLLSSVSWPTSKILEFFVPHLSKFSRQYVLRFYLGLFVVFALSKFRSSISKTFGKKVSVAFSLLSACQFHTIFWASRTLPNIMAFPFVFAIIFRFELILLLVPIVLLELWLGNLRFLDAIRVGTFITLISLLISIIIDSYFWKEKLMWPEGFVFYFNAILGKSIEWGILPFHAYFTSFLPRLLLVSGPLSILSMFVDARTRRFLLPVIFFIFGLSFLGHKEWRFIAYTVPIFNVCAAIGWVWIQLRSIFIHRIIVTLLFASFMVSTAMMIVSSHNYPGGMALQRLHFIQSDYPQARIHLDVYTAITGASRFGQLYNNWEYSKNEKHSKPIEYVNYTHILTSKPHIHNEYFETIDIIYGYERIQLENPSHVIRNWFDFSRNLDNLKVIDSLMPAKIIIEPKVWIMKRKSKIVYDNPDEIQK</sequence>
<dbReference type="STRING" id="1348612.A0A397H9H7"/>
<dbReference type="InterPro" id="IPR005599">
    <property type="entry name" value="GPI_mannosylTrfase"/>
</dbReference>
<dbReference type="PANTHER" id="PTHR22760:SF1">
    <property type="entry name" value="DOL-P-MAN:MAN(7)GLCNAC(2)-PP-DOL ALPHA-1,6-MANNOSYLTRANSFERASE"/>
    <property type="match status" value="1"/>
</dbReference>
<proteinExistence type="inferred from homology"/>
<dbReference type="EC" id="2.4.1.-" evidence="12"/>
<evidence type="ECO:0000256" key="6">
    <source>
        <dbReference type="ARBA" id="ARBA00022692"/>
    </source>
</evidence>
<feature type="transmembrane region" description="Helical" evidence="12">
    <location>
        <begin position="147"/>
        <end position="172"/>
    </location>
</feature>
<comment type="catalytic activity">
    <reaction evidence="11">
        <text>an alpha-D-Man-(1-&gt;2)-alpha-D-Man-(1-&gt;2)-alpha-D-Man-(1-&gt;3)-[alpha-D-Man-(1-&gt;2)-alpha-D-Man-(1-&gt;3)-alpha-D-Man-(1-&gt;6)]-beta-D-Man-(1-&gt;4)-beta-D-GlcNAc-(1-&gt;4)-alpha-D-GlcNAc-diphospho-di-trans,poly-cis-dolichol + a di-trans,poly-cis-dolichyl beta-D-mannosyl phosphate = an alpha-D-Man-(1-&gt;2)-alpha-D-Man-(1-&gt;2)-alpha-D-Man-(1-&gt;3)-[alpha-D-Man-(1-&gt;2)-alpha-D-Man-(1-&gt;3)-[alpha-D-Man-(1-&gt;6)]-alpha-D-Man-(1-&gt;6)]-beta-D-Man-(1-&gt;4)-beta-D-GlcNAc-(1-&gt;4)-alpha-D-GlcNAc-diphospho-di-trans,poly-cis-dolichol + a di-trans,poly-cis-dolichyl phosphate + H(+)</text>
        <dbReference type="Rhea" id="RHEA:29535"/>
        <dbReference type="Rhea" id="RHEA-COMP:19498"/>
        <dbReference type="Rhea" id="RHEA-COMP:19501"/>
        <dbReference type="Rhea" id="RHEA-COMP:19518"/>
        <dbReference type="Rhea" id="RHEA-COMP:19519"/>
        <dbReference type="ChEBI" id="CHEBI:15378"/>
        <dbReference type="ChEBI" id="CHEBI:57683"/>
        <dbReference type="ChEBI" id="CHEBI:58211"/>
        <dbReference type="ChEBI" id="CHEBI:132517"/>
        <dbReference type="ChEBI" id="CHEBI:132519"/>
        <dbReference type="EC" id="2.4.1.260"/>
    </reaction>
    <physiologicalReaction direction="left-to-right" evidence="11">
        <dbReference type="Rhea" id="RHEA:29536"/>
    </physiologicalReaction>
</comment>
<evidence type="ECO:0000256" key="2">
    <source>
        <dbReference type="ARBA" id="ARBA00004922"/>
    </source>
</evidence>
<dbReference type="GO" id="GO:0006487">
    <property type="term" value="P:protein N-linked glycosylation"/>
    <property type="evidence" value="ECO:0007669"/>
    <property type="project" value="TreeGrafter"/>
</dbReference>
<gene>
    <name evidence="14" type="ORF">Glove_364g13</name>
</gene>
<keyword evidence="7 12" id="KW-0256">Endoplasmic reticulum</keyword>
<evidence type="ECO:0000256" key="13">
    <source>
        <dbReference type="SAM" id="SignalP"/>
    </source>
</evidence>
<dbReference type="PANTHER" id="PTHR22760">
    <property type="entry name" value="GLYCOSYLTRANSFERASE"/>
    <property type="match status" value="1"/>
</dbReference>
<feature type="transmembrane region" description="Helical" evidence="12">
    <location>
        <begin position="93"/>
        <end position="110"/>
    </location>
</feature>
<dbReference type="OrthoDB" id="19039at2759"/>
<evidence type="ECO:0000313" key="14">
    <source>
        <dbReference type="EMBL" id="RHZ59359.1"/>
    </source>
</evidence>
<evidence type="ECO:0000256" key="4">
    <source>
        <dbReference type="ARBA" id="ARBA00022676"/>
    </source>
</evidence>
<dbReference type="EMBL" id="PQFF01000330">
    <property type="protein sequence ID" value="RHZ59359.1"/>
    <property type="molecule type" value="Genomic_DNA"/>
</dbReference>
<keyword evidence="5" id="KW-0808">Transferase</keyword>
<organism evidence="14 15">
    <name type="scientific">Diversispora epigaea</name>
    <dbReference type="NCBI Taxonomy" id="1348612"/>
    <lineage>
        <taxon>Eukaryota</taxon>
        <taxon>Fungi</taxon>
        <taxon>Fungi incertae sedis</taxon>
        <taxon>Mucoromycota</taxon>
        <taxon>Glomeromycotina</taxon>
        <taxon>Glomeromycetes</taxon>
        <taxon>Diversisporales</taxon>
        <taxon>Diversisporaceae</taxon>
        <taxon>Diversispora</taxon>
    </lineage>
</organism>
<comment type="pathway">
    <text evidence="2">Protein modification; protein glycosylation.</text>
</comment>
<feature type="transmembrane region" description="Helical" evidence="12">
    <location>
        <begin position="184"/>
        <end position="207"/>
    </location>
</feature>
<evidence type="ECO:0000256" key="10">
    <source>
        <dbReference type="ARBA" id="ARBA00044721"/>
    </source>
</evidence>